<dbReference type="Proteomes" id="UP000553343">
    <property type="component" value="Unassembled WGS sequence"/>
</dbReference>
<dbReference type="GO" id="GO:0051607">
    <property type="term" value="P:defense response to virus"/>
    <property type="evidence" value="ECO:0007669"/>
    <property type="project" value="UniProtKB-UniRule"/>
</dbReference>
<dbReference type="GO" id="GO:0046872">
    <property type="term" value="F:metal ion binding"/>
    <property type="evidence" value="ECO:0007669"/>
    <property type="project" value="UniProtKB-UniRule"/>
</dbReference>
<sequence length="113" mass="13036">MAKPGWYMVCYDIADPRRLGQIHRFLKKKGLGVQKSVFFIQRSEKGMVRLLDELGGIIHKKEDDIRAYPVESPQAVWTTGGILEAFPLVMPGRQTVIKQEKKKKSLWQRILGR</sequence>
<evidence type="ECO:0000256" key="4">
    <source>
        <dbReference type="ARBA" id="ARBA00022723"/>
    </source>
</evidence>
<keyword evidence="3 9" id="KW-0540">Nuclease</keyword>
<evidence type="ECO:0000256" key="6">
    <source>
        <dbReference type="ARBA" id="ARBA00022801"/>
    </source>
</evidence>
<evidence type="ECO:0000256" key="3">
    <source>
        <dbReference type="ARBA" id="ARBA00022722"/>
    </source>
</evidence>
<evidence type="ECO:0000256" key="7">
    <source>
        <dbReference type="ARBA" id="ARBA00022842"/>
    </source>
</evidence>
<evidence type="ECO:0000256" key="1">
    <source>
        <dbReference type="ARBA" id="ARBA00001946"/>
    </source>
</evidence>
<dbReference type="EMBL" id="JACADJ010000005">
    <property type="protein sequence ID" value="NWH03865.1"/>
    <property type="molecule type" value="Genomic_DNA"/>
</dbReference>
<dbReference type="Gene3D" id="3.30.70.240">
    <property type="match status" value="1"/>
</dbReference>
<dbReference type="GO" id="GO:0004521">
    <property type="term" value="F:RNA endonuclease activity"/>
    <property type="evidence" value="ECO:0007669"/>
    <property type="project" value="InterPro"/>
</dbReference>
<dbReference type="InterPro" id="IPR019199">
    <property type="entry name" value="Virulence_VapD/CRISPR_Cas2"/>
</dbReference>
<keyword evidence="8 9" id="KW-0051">Antiviral defense</keyword>
<evidence type="ECO:0000256" key="2">
    <source>
        <dbReference type="ARBA" id="ARBA00009959"/>
    </source>
</evidence>
<dbReference type="NCBIfam" id="TIGR01573">
    <property type="entry name" value="cas2"/>
    <property type="match status" value="1"/>
</dbReference>
<evidence type="ECO:0000313" key="11">
    <source>
        <dbReference type="Proteomes" id="UP000553343"/>
    </source>
</evidence>
<keyword evidence="4 9" id="KW-0479">Metal-binding</keyword>
<organism evidence="10 11">
    <name type="scientific">Desulfobacter latus</name>
    <dbReference type="NCBI Taxonomy" id="2292"/>
    <lineage>
        <taxon>Bacteria</taxon>
        <taxon>Pseudomonadati</taxon>
        <taxon>Thermodesulfobacteriota</taxon>
        <taxon>Desulfobacteria</taxon>
        <taxon>Desulfobacterales</taxon>
        <taxon>Desulfobacteraceae</taxon>
        <taxon>Desulfobacter</taxon>
    </lineage>
</organism>
<dbReference type="PANTHER" id="PTHR34405:SF3">
    <property type="entry name" value="CRISPR-ASSOCIATED ENDORIBONUCLEASE CAS2 3"/>
    <property type="match status" value="1"/>
</dbReference>
<dbReference type="HAMAP" id="MF_01471">
    <property type="entry name" value="Cas2"/>
    <property type="match status" value="1"/>
</dbReference>
<keyword evidence="7 9" id="KW-0460">Magnesium</keyword>
<dbReference type="GO" id="GO:0043571">
    <property type="term" value="P:maintenance of CRISPR repeat elements"/>
    <property type="evidence" value="ECO:0007669"/>
    <property type="project" value="UniProtKB-UniRule"/>
</dbReference>
<evidence type="ECO:0000313" key="10">
    <source>
        <dbReference type="EMBL" id="NWH03865.1"/>
    </source>
</evidence>
<keyword evidence="11" id="KW-1185">Reference proteome</keyword>
<evidence type="ECO:0000256" key="8">
    <source>
        <dbReference type="ARBA" id="ARBA00023118"/>
    </source>
</evidence>
<keyword evidence="6 9" id="KW-0378">Hydrolase</keyword>
<gene>
    <name evidence="9 10" type="primary">cas2</name>
    <name evidence="10" type="ORF">HXW94_02465</name>
</gene>
<comment type="caution">
    <text evidence="10">The sequence shown here is derived from an EMBL/GenBank/DDBJ whole genome shotgun (WGS) entry which is preliminary data.</text>
</comment>
<evidence type="ECO:0000256" key="9">
    <source>
        <dbReference type="HAMAP-Rule" id="MF_01471"/>
    </source>
</evidence>
<accession>A0A850T4T7</accession>
<comment type="function">
    <text evidence="9">CRISPR (clustered regularly interspaced short palindromic repeat), is an adaptive immune system that provides protection against mobile genetic elements (viruses, transposable elements and conjugative plasmids). CRISPR clusters contain sequences complementary to antecedent mobile elements and target invading nucleic acids. CRISPR clusters are transcribed and processed into CRISPR RNA (crRNA). Functions as a ssRNA-specific endoribonuclease. Involved in the integration of spacer DNA into the CRISPR cassette.</text>
</comment>
<comment type="subunit">
    <text evidence="9">Homodimer, forms a heterotetramer with a Cas1 homodimer.</text>
</comment>
<keyword evidence="5 9" id="KW-0255">Endonuclease</keyword>
<comment type="similarity">
    <text evidence="2 9">Belongs to the CRISPR-associated endoribonuclease Cas2 protein family.</text>
</comment>
<dbReference type="PANTHER" id="PTHR34405">
    <property type="entry name" value="CRISPR-ASSOCIATED ENDORIBONUCLEASE CAS2"/>
    <property type="match status" value="1"/>
</dbReference>
<evidence type="ECO:0000256" key="5">
    <source>
        <dbReference type="ARBA" id="ARBA00022759"/>
    </source>
</evidence>
<name>A0A850T4T7_9BACT</name>
<proteinExistence type="inferred from homology"/>
<protein>
    <recommendedName>
        <fullName evidence="9">CRISPR-associated endoribonuclease Cas2</fullName>
        <ecNumber evidence="9">3.1.-.-</ecNumber>
    </recommendedName>
</protein>
<feature type="binding site" evidence="9">
    <location>
        <position position="12"/>
    </location>
    <ligand>
        <name>Mg(2+)</name>
        <dbReference type="ChEBI" id="CHEBI:18420"/>
        <note>catalytic</note>
    </ligand>
</feature>
<dbReference type="InterPro" id="IPR021127">
    <property type="entry name" value="CRISPR_associated_Cas2"/>
</dbReference>
<dbReference type="EC" id="3.1.-.-" evidence="9"/>
<reference evidence="10 11" key="1">
    <citation type="submission" date="2020-06" db="EMBL/GenBank/DDBJ databases">
        <title>High-quality draft genome of sulfate reducer Desulfobacter latus type strain AcrS2 isolated from marine sediment.</title>
        <authorList>
            <person name="Hoppe M."/>
            <person name="Larsen C.K."/>
            <person name="Marshall I.P.G."/>
            <person name="Schramm A."/>
            <person name="Marietou A.G."/>
        </authorList>
    </citation>
    <scope>NUCLEOTIDE SEQUENCE [LARGE SCALE GENOMIC DNA]</scope>
    <source>
        <strain evidence="10 11">AcRS2</strain>
    </source>
</reference>
<dbReference type="CDD" id="cd09725">
    <property type="entry name" value="Cas2_I_II_III"/>
    <property type="match status" value="1"/>
</dbReference>
<dbReference type="AlphaFoldDB" id="A0A850T4T7"/>
<dbReference type="RefSeq" id="WP_178365324.1">
    <property type="nucleotide sequence ID" value="NZ_JACADJ010000005.1"/>
</dbReference>
<comment type="cofactor">
    <cofactor evidence="1 9">
        <name>Mg(2+)</name>
        <dbReference type="ChEBI" id="CHEBI:18420"/>
    </cofactor>
</comment>
<dbReference type="GO" id="GO:0016787">
    <property type="term" value="F:hydrolase activity"/>
    <property type="evidence" value="ECO:0007669"/>
    <property type="project" value="UniProtKB-KW"/>
</dbReference>
<dbReference type="Pfam" id="PF09827">
    <property type="entry name" value="CRISPR_Cas2"/>
    <property type="match status" value="1"/>
</dbReference>
<dbReference type="SUPFAM" id="SSF143430">
    <property type="entry name" value="TTP0101/SSO1404-like"/>
    <property type="match status" value="1"/>
</dbReference>